<proteinExistence type="predicted"/>
<accession>A0A0U1M9F6</accession>
<feature type="compositionally biased region" description="Acidic residues" evidence="1">
    <location>
        <begin position="70"/>
        <end position="83"/>
    </location>
</feature>
<protein>
    <submittedName>
        <fullName evidence="2">Pc13g06040</fullName>
    </submittedName>
</protein>
<dbReference type="EMBL" id="CVMT01000011">
    <property type="protein sequence ID" value="CRG91972.1"/>
    <property type="molecule type" value="Genomic_DNA"/>
</dbReference>
<dbReference type="AlphaFoldDB" id="A0A0U1M9F6"/>
<dbReference type="Proteomes" id="UP000054383">
    <property type="component" value="Unassembled WGS sequence"/>
</dbReference>
<name>A0A0U1M9F6_TALIS</name>
<dbReference type="OrthoDB" id="10037289at2759"/>
<evidence type="ECO:0000256" key="1">
    <source>
        <dbReference type="SAM" id="MobiDB-lite"/>
    </source>
</evidence>
<reference evidence="2 3" key="1">
    <citation type="submission" date="2015-04" db="EMBL/GenBank/DDBJ databases">
        <authorList>
            <person name="Syromyatnikov M.Y."/>
            <person name="Popov V.N."/>
        </authorList>
    </citation>
    <scope>NUCLEOTIDE SEQUENCE [LARGE SCALE GENOMIC DNA]</scope>
    <source>
        <strain evidence="2">WF-38-12</strain>
    </source>
</reference>
<dbReference type="OMA" id="MWVIISA"/>
<organism evidence="2 3">
    <name type="scientific">Talaromyces islandicus</name>
    <name type="common">Penicillium islandicum</name>
    <dbReference type="NCBI Taxonomy" id="28573"/>
    <lineage>
        <taxon>Eukaryota</taxon>
        <taxon>Fungi</taxon>
        <taxon>Dikarya</taxon>
        <taxon>Ascomycota</taxon>
        <taxon>Pezizomycotina</taxon>
        <taxon>Eurotiomycetes</taxon>
        <taxon>Eurotiomycetidae</taxon>
        <taxon>Eurotiales</taxon>
        <taxon>Trichocomaceae</taxon>
        <taxon>Talaromyces</taxon>
        <taxon>Talaromyces sect. Islandici</taxon>
    </lineage>
</organism>
<keyword evidence="3" id="KW-1185">Reference proteome</keyword>
<sequence length="374" mass="42049">MPEARPPLTEAHPDSGLPTPQKPSKMKANVSLGSPGPSETNTANGETNEEAIILPKFTRVRKRVRKRAMEEDDDEEDDDESDGEQNNGAIHSVPENESSDCVWIISEEGIAIHDHLEKQAANCDQDEHGLYIYNDFTAYGVNEVVDNWLKDFNKEVSRRNVAPYAVWAQLEGLSLFLQLDYVDIWFQGDDSRGFAETISMVGKALLTGLAVLKRHQLSNPNLPENCGLQNISLILALFVEFANSWDSIGDDQDEEIAWVPKLAELAKHNNVEIKGPYNFQERNEHLFEPMDKIKKIRLSDGDFGVSTIVNADEVDDDIKYSDDYSVKGWKVEFKAYTKRHAAGGRKTIGGTHYDLTKMSKAEKREIRFGGGGWF</sequence>
<feature type="region of interest" description="Disordered" evidence="1">
    <location>
        <begin position="1"/>
        <end position="95"/>
    </location>
</feature>
<evidence type="ECO:0000313" key="2">
    <source>
        <dbReference type="EMBL" id="CRG91972.1"/>
    </source>
</evidence>
<evidence type="ECO:0000313" key="3">
    <source>
        <dbReference type="Proteomes" id="UP000054383"/>
    </source>
</evidence>
<gene>
    <name evidence="2" type="ORF">PISL3812_09026</name>
</gene>